<proteinExistence type="predicted"/>
<reference evidence="3" key="1">
    <citation type="submission" date="2016-01" db="EMBL/GenBank/DDBJ databases">
        <authorList>
            <person name="Mitreva M."/>
            <person name="Pepin K.H."/>
            <person name="Mihindukulasuriya K.A."/>
            <person name="Fulton R."/>
            <person name="Fronick C."/>
            <person name="O'Laughlin M."/>
            <person name="Miner T."/>
            <person name="Herter B."/>
            <person name="Rosa B.A."/>
            <person name="Cordes M."/>
            <person name="Tomlinson C."/>
            <person name="Wollam A."/>
            <person name="Palsikar V.B."/>
            <person name="Mardis E.R."/>
            <person name="Wilson R.K."/>
        </authorList>
    </citation>
    <scope>NUCLEOTIDE SEQUENCE [LARGE SCALE GENOMIC DNA]</scope>
    <source>
        <strain evidence="3">KA00683</strain>
    </source>
</reference>
<protein>
    <recommendedName>
        <fullName evidence="4">Thioredoxin-like fold domain-containing protein</fullName>
    </recommendedName>
</protein>
<name>A0A134BCI8_9PORP</name>
<organism evidence="2 3">
    <name type="scientific">Porphyromonas somerae</name>
    <dbReference type="NCBI Taxonomy" id="322095"/>
    <lineage>
        <taxon>Bacteria</taxon>
        <taxon>Pseudomonadati</taxon>
        <taxon>Bacteroidota</taxon>
        <taxon>Bacteroidia</taxon>
        <taxon>Bacteroidales</taxon>
        <taxon>Porphyromonadaceae</taxon>
        <taxon>Porphyromonas</taxon>
    </lineage>
</organism>
<dbReference type="EMBL" id="LSDK01000030">
    <property type="protein sequence ID" value="KXB77657.1"/>
    <property type="molecule type" value="Genomic_DNA"/>
</dbReference>
<comment type="caution">
    <text evidence="2">The sequence shown here is derived from an EMBL/GenBank/DDBJ whole genome shotgun (WGS) entry which is preliminary data.</text>
</comment>
<gene>
    <name evidence="2" type="ORF">HMPREF3185_00414</name>
</gene>
<dbReference type="Gene3D" id="3.40.30.10">
    <property type="entry name" value="Glutaredoxin"/>
    <property type="match status" value="1"/>
</dbReference>
<evidence type="ECO:0000313" key="2">
    <source>
        <dbReference type="EMBL" id="KXB77657.1"/>
    </source>
</evidence>
<dbReference type="OrthoDB" id="1118748at2"/>
<dbReference type="PATRIC" id="fig|322095.3.peg.409"/>
<dbReference type="AlphaFoldDB" id="A0A134BCI8"/>
<accession>A0A134BCI8</accession>
<keyword evidence="3" id="KW-1185">Reference proteome</keyword>
<evidence type="ECO:0000256" key="1">
    <source>
        <dbReference type="SAM" id="SignalP"/>
    </source>
</evidence>
<keyword evidence="1" id="KW-0732">Signal</keyword>
<sequence length="166" mass="17931">MTLKGILFGALAGVVLLGATSASLPSQPSSGGLRVGDVLPKMKSLDAEGRASTTESAQRYRLIHFWAAYDATSRAANVVWDHYFAGKAQTAIDYQAISLDTDDAVWSQTISLDQVDQEDQRYIAPTERSRYMASAGLLDGLHTYLVDDHGVVVAVDPTPSELANYH</sequence>
<evidence type="ECO:0008006" key="4">
    <source>
        <dbReference type="Google" id="ProtNLM"/>
    </source>
</evidence>
<feature type="signal peptide" evidence="1">
    <location>
        <begin position="1"/>
        <end position="21"/>
    </location>
</feature>
<feature type="chain" id="PRO_5007462536" description="Thioredoxin-like fold domain-containing protein" evidence="1">
    <location>
        <begin position="22"/>
        <end position="166"/>
    </location>
</feature>
<dbReference type="Proteomes" id="UP000070224">
    <property type="component" value="Unassembled WGS sequence"/>
</dbReference>
<evidence type="ECO:0000313" key="3">
    <source>
        <dbReference type="Proteomes" id="UP000070224"/>
    </source>
</evidence>